<comment type="caution">
    <text evidence="2">The sequence shown here is derived from an EMBL/GenBank/DDBJ whole genome shotgun (WGS) entry which is preliminary data.</text>
</comment>
<gene>
    <name evidence="2" type="ORF">S06H3_05453</name>
</gene>
<evidence type="ECO:0000256" key="1">
    <source>
        <dbReference type="SAM" id="Phobius"/>
    </source>
</evidence>
<reference evidence="2" key="1">
    <citation type="journal article" date="2014" name="Front. Microbiol.">
        <title>High frequency of phylogenetically diverse reductive dehalogenase-homologous genes in deep subseafloor sedimentary metagenomes.</title>
        <authorList>
            <person name="Kawai M."/>
            <person name="Futagami T."/>
            <person name="Toyoda A."/>
            <person name="Takaki Y."/>
            <person name="Nishi S."/>
            <person name="Hori S."/>
            <person name="Arai W."/>
            <person name="Tsubouchi T."/>
            <person name="Morono Y."/>
            <person name="Uchiyama I."/>
            <person name="Ito T."/>
            <person name="Fujiyama A."/>
            <person name="Inagaki F."/>
            <person name="Takami H."/>
        </authorList>
    </citation>
    <scope>NUCLEOTIDE SEQUENCE</scope>
    <source>
        <strain evidence="2">Expedition CK06-06</strain>
    </source>
</reference>
<accession>X1K4Z0</accession>
<proteinExistence type="predicted"/>
<dbReference type="EMBL" id="BARV01002024">
    <property type="protein sequence ID" value="GAI02087.1"/>
    <property type="molecule type" value="Genomic_DNA"/>
</dbReference>
<dbReference type="AlphaFoldDB" id="X1K4Z0"/>
<sequence length="72" mass="7948">MKHKTKRDRISSVFFAIGAGLGAGAVTGIISSLDGITGTPIEDMLIDFLWVPVLLVVERCQPMTQKRWAYLK</sequence>
<name>X1K4Z0_9ZZZZ</name>
<keyword evidence="1" id="KW-0812">Transmembrane</keyword>
<keyword evidence="1" id="KW-1133">Transmembrane helix</keyword>
<organism evidence="2">
    <name type="scientific">marine sediment metagenome</name>
    <dbReference type="NCBI Taxonomy" id="412755"/>
    <lineage>
        <taxon>unclassified sequences</taxon>
        <taxon>metagenomes</taxon>
        <taxon>ecological metagenomes</taxon>
    </lineage>
</organism>
<feature type="transmembrane region" description="Helical" evidence="1">
    <location>
        <begin position="12"/>
        <end position="33"/>
    </location>
</feature>
<evidence type="ECO:0000313" key="2">
    <source>
        <dbReference type="EMBL" id="GAI02087.1"/>
    </source>
</evidence>
<keyword evidence="1" id="KW-0472">Membrane</keyword>
<feature type="transmembrane region" description="Helical" evidence="1">
    <location>
        <begin position="39"/>
        <end position="57"/>
    </location>
</feature>
<protein>
    <submittedName>
        <fullName evidence="2">Uncharacterized protein</fullName>
    </submittedName>
</protein>